<dbReference type="EMBL" id="BMIR01000003">
    <property type="protein sequence ID" value="GGE32981.1"/>
    <property type="molecule type" value="Genomic_DNA"/>
</dbReference>
<dbReference type="PIRSF" id="PIRSF038991">
    <property type="entry name" value="Protein_AbrB"/>
    <property type="match status" value="1"/>
</dbReference>
<dbReference type="PANTHER" id="PTHR38457:SF1">
    <property type="entry name" value="REGULATOR ABRB-RELATED"/>
    <property type="match status" value="1"/>
</dbReference>
<accession>A0A8J2VMY2</accession>
<dbReference type="Pfam" id="PF05145">
    <property type="entry name" value="AbrB"/>
    <property type="match status" value="1"/>
</dbReference>
<dbReference type="GO" id="GO:0010468">
    <property type="term" value="P:regulation of gene expression"/>
    <property type="evidence" value="ECO:0007669"/>
    <property type="project" value="InterPro"/>
</dbReference>
<reference evidence="2" key="2">
    <citation type="submission" date="2020-09" db="EMBL/GenBank/DDBJ databases">
        <authorList>
            <person name="Sun Q."/>
            <person name="Zhou Y."/>
        </authorList>
    </citation>
    <scope>NUCLEOTIDE SEQUENCE</scope>
    <source>
        <strain evidence="2">CGMCC 1.15371</strain>
    </source>
</reference>
<evidence type="ECO:0000313" key="2">
    <source>
        <dbReference type="EMBL" id="GGE32981.1"/>
    </source>
</evidence>
<gene>
    <name evidence="2" type="ORF">GCM10011391_09530</name>
</gene>
<dbReference type="NCBIfam" id="TIGR03082">
    <property type="entry name" value="Gneg_AbrB_dup"/>
    <property type="match status" value="2"/>
</dbReference>
<dbReference type="Proteomes" id="UP000628775">
    <property type="component" value="Unassembled WGS sequence"/>
</dbReference>
<feature type="transmembrane region" description="Helical" evidence="1">
    <location>
        <begin position="220"/>
        <end position="240"/>
    </location>
</feature>
<dbReference type="GO" id="GO:0016020">
    <property type="term" value="C:membrane"/>
    <property type="evidence" value="ECO:0007669"/>
    <property type="project" value="InterPro"/>
</dbReference>
<dbReference type="GO" id="GO:0004497">
    <property type="term" value="F:monooxygenase activity"/>
    <property type="evidence" value="ECO:0007669"/>
    <property type="project" value="UniProtKB-KW"/>
</dbReference>
<evidence type="ECO:0000313" key="3">
    <source>
        <dbReference type="Proteomes" id="UP000628775"/>
    </source>
</evidence>
<dbReference type="InterPro" id="IPR017516">
    <property type="entry name" value="AbrB_dup"/>
</dbReference>
<keyword evidence="2" id="KW-0560">Oxidoreductase</keyword>
<keyword evidence="1" id="KW-1133">Transmembrane helix</keyword>
<keyword evidence="3" id="KW-1185">Reference proteome</keyword>
<dbReference type="AlphaFoldDB" id="A0A8J2VMY2"/>
<keyword evidence="1" id="KW-0472">Membrane</keyword>
<dbReference type="PANTHER" id="PTHR38457">
    <property type="entry name" value="REGULATOR ABRB-RELATED"/>
    <property type="match status" value="1"/>
</dbReference>
<feature type="transmembrane region" description="Helical" evidence="1">
    <location>
        <begin position="12"/>
        <end position="31"/>
    </location>
</feature>
<dbReference type="InterPro" id="IPR007820">
    <property type="entry name" value="AbrB_fam"/>
</dbReference>
<keyword evidence="2" id="KW-0503">Monooxygenase</keyword>
<feature type="transmembrane region" description="Helical" evidence="1">
    <location>
        <begin position="328"/>
        <end position="350"/>
    </location>
</feature>
<comment type="caution">
    <text evidence="2">The sequence shown here is derived from an EMBL/GenBank/DDBJ whole genome shotgun (WGS) entry which is preliminary data.</text>
</comment>
<sequence length="369" mass="40113">MLSNLNQNKWMQLLFTCALAIVGGLIFKIIHLPIPWLLGPMIAVLIGSKVAKPIKPHWPRAIRDSGMIIVGYMVGLSFTLETLKEIGKQFPSMVLFTTLLLVCSCGLAWVISKLSKVSFPTVMMGSIPGGLSQMITLAEELKGIELTVVTFLQVSRLMMIIFFVPMLVFSPLFSASEHQQTGPVTQAAAVNWGDLFPHIIIFAFVCVLAALIGKAIKFPTAFLLGPMIATILLNLSGFSGPSLPTVIINASQLMIGSYIGLMLKPDNLKIRFMLLACLSGIVLIACSIGLSLLLSKLHAVDTATSFLSLSPGGMDQMGIIAQEVHANLTFVICYQLFRTLFIFIAVPPLLKAIFRSKLQTNPSYKKNAS</sequence>
<proteinExistence type="predicted"/>
<feature type="transmembrane region" description="Helical" evidence="1">
    <location>
        <begin position="272"/>
        <end position="294"/>
    </location>
</feature>
<name>A0A8J2VMY2_9BACL</name>
<feature type="transmembrane region" description="Helical" evidence="1">
    <location>
        <begin position="195"/>
        <end position="213"/>
    </location>
</feature>
<feature type="transmembrane region" description="Helical" evidence="1">
    <location>
        <begin position="157"/>
        <end position="175"/>
    </location>
</feature>
<feature type="transmembrane region" description="Helical" evidence="1">
    <location>
        <begin position="90"/>
        <end position="111"/>
    </location>
</feature>
<feature type="transmembrane region" description="Helical" evidence="1">
    <location>
        <begin position="65"/>
        <end position="83"/>
    </location>
</feature>
<reference evidence="2" key="1">
    <citation type="journal article" date="2014" name="Int. J. Syst. Evol. Microbiol.">
        <title>Complete genome sequence of Corynebacterium casei LMG S-19264T (=DSM 44701T), isolated from a smear-ripened cheese.</title>
        <authorList>
            <consortium name="US DOE Joint Genome Institute (JGI-PGF)"/>
            <person name="Walter F."/>
            <person name="Albersmeier A."/>
            <person name="Kalinowski J."/>
            <person name="Ruckert C."/>
        </authorList>
    </citation>
    <scope>NUCLEOTIDE SEQUENCE</scope>
    <source>
        <strain evidence="2">CGMCC 1.15371</strain>
    </source>
</reference>
<protein>
    <submittedName>
        <fullName evidence="2">Monooxygenase</fullName>
    </submittedName>
</protein>
<organism evidence="2 3">
    <name type="scientific">Pullulanibacillus camelliae</name>
    <dbReference type="NCBI Taxonomy" id="1707096"/>
    <lineage>
        <taxon>Bacteria</taxon>
        <taxon>Bacillati</taxon>
        <taxon>Bacillota</taxon>
        <taxon>Bacilli</taxon>
        <taxon>Bacillales</taxon>
        <taxon>Sporolactobacillaceae</taxon>
        <taxon>Pullulanibacillus</taxon>
    </lineage>
</organism>
<keyword evidence="1" id="KW-0812">Transmembrane</keyword>
<evidence type="ECO:0000256" key="1">
    <source>
        <dbReference type="SAM" id="Phobius"/>
    </source>
</evidence>